<dbReference type="SUPFAM" id="SSF48726">
    <property type="entry name" value="Immunoglobulin"/>
    <property type="match status" value="1"/>
</dbReference>
<evidence type="ECO:0000256" key="2">
    <source>
        <dbReference type="ARBA" id="ARBA00022729"/>
    </source>
</evidence>
<dbReference type="OrthoDB" id="9427418at2759"/>
<sequence length="178" mass="20379">VAPIHCEDVFGIMGENFTFPVEIDKEMVEITWKKNKNKVAEWELETKTIYYPSLRNRSLLHTDTGSLTIFNLEESDAGTYMLECLHSEKEFILDVFAPPPEPKISCNISGDHFVLRCAADYPKPLHYVWYCNSSLITAQTQEFILSRKNVVATERATCFIKVSQTERSSTISLTQCFP</sequence>
<evidence type="ECO:0000256" key="3">
    <source>
        <dbReference type="ARBA" id="ARBA00023136"/>
    </source>
</evidence>
<organism evidence="5 6">
    <name type="scientific">Oreotrochilus melanogaster</name>
    <dbReference type="NCBI Taxonomy" id="689266"/>
    <lineage>
        <taxon>Eukaryota</taxon>
        <taxon>Metazoa</taxon>
        <taxon>Chordata</taxon>
        <taxon>Craniata</taxon>
        <taxon>Vertebrata</taxon>
        <taxon>Euteleostomi</taxon>
        <taxon>Archelosauria</taxon>
        <taxon>Archosauria</taxon>
        <taxon>Dinosauria</taxon>
        <taxon>Saurischia</taxon>
        <taxon>Theropoda</taxon>
        <taxon>Coelurosauria</taxon>
        <taxon>Aves</taxon>
        <taxon>Neognathae</taxon>
        <taxon>Neoaves</taxon>
        <taxon>Strisores</taxon>
        <taxon>Apodiformes</taxon>
        <taxon>Trochilidae</taxon>
        <taxon>Oreotrochilus</taxon>
    </lineage>
</organism>
<dbReference type="EMBL" id="VZUB01000961">
    <property type="protein sequence ID" value="NXU71282.1"/>
    <property type="molecule type" value="Genomic_DNA"/>
</dbReference>
<keyword evidence="2" id="KW-0732">Signal</keyword>
<dbReference type="InterPro" id="IPR036179">
    <property type="entry name" value="Ig-like_dom_sf"/>
</dbReference>
<name>A0A7L3MY91_9AVES</name>
<feature type="non-terminal residue" evidence="5">
    <location>
        <position position="178"/>
    </location>
</feature>
<evidence type="ECO:0000256" key="4">
    <source>
        <dbReference type="ARBA" id="ARBA00023180"/>
    </source>
</evidence>
<dbReference type="PANTHER" id="PTHR12080">
    <property type="entry name" value="SIGNALING LYMPHOCYTIC ACTIVATION MOLECULE"/>
    <property type="match status" value="1"/>
</dbReference>
<accession>A0A7L3MY91</accession>
<comment type="caution">
    <text evidence="5">The sequence shown here is derived from an EMBL/GenBank/DDBJ whole genome shotgun (WGS) entry which is preliminary data.</text>
</comment>
<evidence type="ECO:0000313" key="5">
    <source>
        <dbReference type="EMBL" id="NXU71282.1"/>
    </source>
</evidence>
<gene>
    <name evidence="5" type="primary">Cd58</name>
    <name evidence="5" type="ORF">OREMEL_R01155</name>
</gene>
<keyword evidence="4" id="KW-0325">Glycoprotein</keyword>
<keyword evidence="3" id="KW-0472">Membrane</keyword>
<dbReference type="InterPro" id="IPR013783">
    <property type="entry name" value="Ig-like_fold"/>
</dbReference>
<keyword evidence="6" id="KW-1185">Reference proteome</keyword>
<dbReference type="Proteomes" id="UP000579904">
    <property type="component" value="Unassembled WGS sequence"/>
</dbReference>
<reference evidence="5 6" key="1">
    <citation type="submission" date="2019-09" db="EMBL/GenBank/DDBJ databases">
        <title>Bird 10,000 Genomes (B10K) Project - Family phase.</title>
        <authorList>
            <person name="Zhang G."/>
        </authorList>
    </citation>
    <scope>NUCLEOTIDE SEQUENCE [LARGE SCALE GENOMIC DNA]</scope>
    <source>
        <strain evidence="5">OUT-0002</strain>
    </source>
</reference>
<dbReference type="AlphaFoldDB" id="A0A7L3MY91"/>
<proteinExistence type="predicted"/>
<dbReference type="Gene3D" id="2.60.40.10">
    <property type="entry name" value="Immunoglobulins"/>
    <property type="match status" value="1"/>
</dbReference>
<protein>
    <submittedName>
        <fullName evidence="5">LFA3 protein</fullName>
    </submittedName>
</protein>
<dbReference type="InterPro" id="IPR015631">
    <property type="entry name" value="CD2/SLAM_rcpt"/>
</dbReference>
<comment type="subcellular location">
    <subcellularLocation>
        <location evidence="1">Membrane</location>
    </subcellularLocation>
</comment>
<dbReference type="GO" id="GO:0016020">
    <property type="term" value="C:membrane"/>
    <property type="evidence" value="ECO:0007669"/>
    <property type="project" value="UniProtKB-SubCell"/>
</dbReference>
<feature type="non-terminal residue" evidence="5">
    <location>
        <position position="1"/>
    </location>
</feature>
<evidence type="ECO:0000313" key="6">
    <source>
        <dbReference type="Proteomes" id="UP000579904"/>
    </source>
</evidence>
<evidence type="ECO:0000256" key="1">
    <source>
        <dbReference type="ARBA" id="ARBA00004370"/>
    </source>
</evidence>
<dbReference type="PANTHER" id="PTHR12080:SF55">
    <property type="entry name" value="LYMPHOCYTE FUNCTION-ASSOCIATED ANTIGEN 3"/>
    <property type="match status" value="1"/>
</dbReference>